<keyword evidence="3" id="KW-0963">Cytoplasm</keyword>
<evidence type="ECO:0000313" key="10">
    <source>
        <dbReference type="EMBL" id="MDA0180081.1"/>
    </source>
</evidence>
<evidence type="ECO:0000256" key="5">
    <source>
        <dbReference type="ARBA" id="ARBA00023002"/>
    </source>
</evidence>
<evidence type="ECO:0000256" key="1">
    <source>
        <dbReference type="ARBA" id="ARBA00004496"/>
    </source>
</evidence>
<dbReference type="Pfam" id="PF01261">
    <property type="entry name" value="AP_endonuc_2"/>
    <property type="match status" value="1"/>
</dbReference>
<dbReference type="PANTHER" id="PTHR43244:SF1">
    <property type="entry name" value="5,10-METHYLENETETRAHYDROMETHANOPTERIN REDUCTASE"/>
    <property type="match status" value="1"/>
</dbReference>
<dbReference type="InterPro" id="IPR013022">
    <property type="entry name" value="Xyl_isomerase-like_TIM-brl"/>
</dbReference>
<evidence type="ECO:0000256" key="6">
    <source>
        <dbReference type="ARBA" id="ARBA00023235"/>
    </source>
</evidence>
<dbReference type="InterPro" id="IPR036661">
    <property type="entry name" value="Luciferase-like_sf"/>
</dbReference>
<dbReference type="InterPro" id="IPR001998">
    <property type="entry name" value="Xylose_isomerase"/>
</dbReference>
<dbReference type="Proteomes" id="UP001147653">
    <property type="component" value="Unassembled WGS sequence"/>
</dbReference>
<gene>
    <name evidence="10" type="ORF">OJ997_07220</name>
</gene>
<sequence length="664" mass="72018">MELWLHTFAIPRRVVTVARWAERVGFIGLLLADSQHLTADLWVELALAGVATTHLRLGPGATNPRTRHLAVTASAAATLQAETGGRAVLGIARGDSALSHAGLEPPTVAEFERDLVELRTLLGEGALRWVAGRDDPVVPVHVAATGPRVIAAAARHADGVDLTVGAEPERLRAAVEHARAVNPDVSIGAYVNVGVHEDVARARDLVRGSTATFARFGDHDGQLADRYDRTQHGSAASTLARGLPDELIDRFAIVGPPEVVVERLEAVAATGVERVIVVPGSLDADPWALTLERAARDRGGDTSRTRLVDRSADPAYKCRAAAFGTEFLCSGTRRGGERAMRFGAGIWLFGQFVDRYATDAYGPPVSTIEAIEAAGQVGELEVLDINYPFTEGVTVDEVRDALAANDISAWCITPHIYTRDFQAGAFTNPDPRVRAQALALCEEAVGVAKALGAPTVKLWPGQDGFDLPLQVDYREVWRLALEGVSTVAAMDDEIRVAIEYKTKEPRMHMSWSTAARTLVGITQMGREDIGIVMDLGHSLFAKEAPADALHLINDHGRLFTVEVNDNWREWDDDQPVGSIHLVETLEFFLALRQIEWTEPILLDQFPFRESPVEAARSSINTMKAIDAAIDRIDLAQLADIHERQDPLAAHRLVTELLLGQAPVA</sequence>
<dbReference type="Gene3D" id="3.20.20.30">
    <property type="entry name" value="Luciferase-like domain"/>
    <property type="match status" value="1"/>
</dbReference>
<evidence type="ECO:0000256" key="7">
    <source>
        <dbReference type="ARBA" id="ARBA00023277"/>
    </source>
</evidence>
<feature type="domain" description="Xylose isomerase-like TIM barrel" evidence="9">
    <location>
        <begin position="394"/>
        <end position="624"/>
    </location>
</feature>
<keyword evidence="5" id="KW-0560">Oxidoreductase</keyword>
<protein>
    <recommendedName>
        <fullName evidence="2">Xylose isomerase</fullName>
    </recommendedName>
</protein>
<dbReference type="PROSITE" id="PS51415">
    <property type="entry name" value="XYLOSE_ISOMERASE"/>
    <property type="match status" value="1"/>
</dbReference>
<dbReference type="RefSeq" id="WP_270024391.1">
    <property type="nucleotide sequence ID" value="NZ_JAPDDP010000009.1"/>
</dbReference>
<dbReference type="SUPFAM" id="SSF51679">
    <property type="entry name" value="Bacterial luciferase-like"/>
    <property type="match status" value="1"/>
</dbReference>
<accession>A0A9X3S8B3</accession>
<keyword evidence="4" id="KW-0479">Metal-binding</keyword>
<keyword evidence="6" id="KW-0413">Isomerase</keyword>
<dbReference type="GO" id="GO:0005975">
    <property type="term" value="P:carbohydrate metabolic process"/>
    <property type="evidence" value="ECO:0007669"/>
    <property type="project" value="InterPro"/>
</dbReference>
<dbReference type="EMBL" id="JAPDDP010000009">
    <property type="protein sequence ID" value="MDA0180081.1"/>
    <property type="molecule type" value="Genomic_DNA"/>
</dbReference>
<dbReference type="GO" id="GO:0016705">
    <property type="term" value="F:oxidoreductase activity, acting on paired donors, with incorporation or reduction of molecular oxygen"/>
    <property type="evidence" value="ECO:0007669"/>
    <property type="project" value="InterPro"/>
</dbReference>
<dbReference type="GO" id="GO:0046872">
    <property type="term" value="F:metal ion binding"/>
    <property type="evidence" value="ECO:0007669"/>
    <property type="project" value="UniProtKB-KW"/>
</dbReference>
<dbReference type="PANTHER" id="PTHR43244">
    <property type="match status" value="1"/>
</dbReference>
<dbReference type="InterPro" id="IPR011251">
    <property type="entry name" value="Luciferase-like_dom"/>
</dbReference>
<feature type="domain" description="Luciferase-like" evidence="8">
    <location>
        <begin position="11"/>
        <end position="273"/>
    </location>
</feature>
<name>A0A9X3S8B3_9ACTN</name>
<dbReference type="SUPFAM" id="SSF51658">
    <property type="entry name" value="Xylose isomerase-like"/>
    <property type="match status" value="1"/>
</dbReference>
<evidence type="ECO:0000256" key="3">
    <source>
        <dbReference type="ARBA" id="ARBA00022490"/>
    </source>
</evidence>
<evidence type="ECO:0000313" key="11">
    <source>
        <dbReference type="Proteomes" id="UP001147653"/>
    </source>
</evidence>
<evidence type="ECO:0000256" key="4">
    <source>
        <dbReference type="ARBA" id="ARBA00022723"/>
    </source>
</evidence>
<dbReference type="AlphaFoldDB" id="A0A9X3S8B3"/>
<keyword evidence="7" id="KW-0119">Carbohydrate metabolism</keyword>
<evidence type="ECO:0000256" key="2">
    <source>
        <dbReference type="ARBA" id="ARBA00018232"/>
    </source>
</evidence>
<proteinExistence type="predicted"/>
<comment type="subcellular location">
    <subcellularLocation>
        <location evidence="1">Cytoplasm</location>
    </subcellularLocation>
</comment>
<evidence type="ECO:0000259" key="9">
    <source>
        <dbReference type="Pfam" id="PF01261"/>
    </source>
</evidence>
<dbReference type="InterPro" id="IPR036237">
    <property type="entry name" value="Xyl_isomerase-like_sf"/>
</dbReference>
<keyword evidence="11" id="KW-1185">Reference proteome</keyword>
<dbReference type="Pfam" id="PF00296">
    <property type="entry name" value="Bac_luciferase"/>
    <property type="match status" value="1"/>
</dbReference>
<dbReference type="GO" id="GO:0009045">
    <property type="term" value="F:xylose isomerase activity"/>
    <property type="evidence" value="ECO:0007669"/>
    <property type="project" value="InterPro"/>
</dbReference>
<comment type="caution">
    <text evidence="10">The sequence shown here is derived from an EMBL/GenBank/DDBJ whole genome shotgun (WGS) entry which is preliminary data.</text>
</comment>
<evidence type="ECO:0000259" key="8">
    <source>
        <dbReference type="Pfam" id="PF00296"/>
    </source>
</evidence>
<dbReference type="InterPro" id="IPR050564">
    <property type="entry name" value="F420-G6PD/mer"/>
</dbReference>
<reference evidence="10" key="1">
    <citation type="submission" date="2022-10" db="EMBL/GenBank/DDBJ databases">
        <title>The WGS of Solirubrobacter phytolaccae KCTC 29190.</title>
        <authorList>
            <person name="Jiang Z."/>
        </authorList>
    </citation>
    <scope>NUCLEOTIDE SEQUENCE</scope>
    <source>
        <strain evidence="10">KCTC 29190</strain>
    </source>
</reference>
<dbReference type="Gene3D" id="3.20.20.150">
    <property type="entry name" value="Divalent-metal-dependent TIM barrel enzymes"/>
    <property type="match status" value="1"/>
</dbReference>
<organism evidence="10 11">
    <name type="scientific">Solirubrobacter phytolaccae</name>
    <dbReference type="NCBI Taxonomy" id="1404360"/>
    <lineage>
        <taxon>Bacteria</taxon>
        <taxon>Bacillati</taxon>
        <taxon>Actinomycetota</taxon>
        <taxon>Thermoleophilia</taxon>
        <taxon>Solirubrobacterales</taxon>
        <taxon>Solirubrobacteraceae</taxon>
        <taxon>Solirubrobacter</taxon>
    </lineage>
</organism>